<dbReference type="EMBL" id="JAKMXF010000288">
    <property type="protein sequence ID" value="KAI6653210.1"/>
    <property type="molecule type" value="Genomic_DNA"/>
</dbReference>
<name>A0AAV7JXL6_9METZ</name>
<dbReference type="Proteomes" id="UP001165289">
    <property type="component" value="Unassembled WGS sequence"/>
</dbReference>
<dbReference type="Pfam" id="PF02219">
    <property type="entry name" value="MTHFR"/>
    <property type="match status" value="1"/>
</dbReference>
<organism evidence="9 10">
    <name type="scientific">Oopsacas minuta</name>
    <dbReference type="NCBI Taxonomy" id="111878"/>
    <lineage>
        <taxon>Eukaryota</taxon>
        <taxon>Metazoa</taxon>
        <taxon>Porifera</taxon>
        <taxon>Hexactinellida</taxon>
        <taxon>Hexasterophora</taxon>
        <taxon>Lyssacinosida</taxon>
        <taxon>Leucopsacidae</taxon>
        <taxon>Oopsacas</taxon>
    </lineage>
</organism>
<dbReference type="AlphaFoldDB" id="A0AAV7JXL6"/>
<dbReference type="GO" id="GO:0035999">
    <property type="term" value="P:tetrahydrofolate interconversion"/>
    <property type="evidence" value="ECO:0007669"/>
    <property type="project" value="TreeGrafter"/>
</dbReference>
<evidence type="ECO:0000313" key="9">
    <source>
        <dbReference type="EMBL" id="KAI6653210.1"/>
    </source>
</evidence>
<evidence type="ECO:0000256" key="7">
    <source>
        <dbReference type="RuleBase" id="RU004254"/>
    </source>
</evidence>
<protein>
    <recommendedName>
        <fullName evidence="11">Methylenetetrahydrofolate reductase (NAD(P)H)</fullName>
    </recommendedName>
</protein>
<dbReference type="GO" id="GO:0071949">
    <property type="term" value="F:FAD binding"/>
    <property type="evidence" value="ECO:0007669"/>
    <property type="project" value="TreeGrafter"/>
</dbReference>
<evidence type="ECO:0000256" key="2">
    <source>
        <dbReference type="ARBA" id="ARBA00004777"/>
    </source>
</evidence>
<dbReference type="SUPFAM" id="SSF51730">
    <property type="entry name" value="FAD-linked oxidoreductase"/>
    <property type="match status" value="1"/>
</dbReference>
<dbReference type="GO" id="GO:0005829">
    <property type="term" value="C:cytosol"/>
    <property type="evidence" value="ECO:0007669"/>
    <property type="project" value="TreeGrafter"/>
</dbReference>
<sequence length="288" mass="32305">MIEHELQPQGSPLSDNSSSIMTASDISSHFTTPPPSPPRKNTSVENNILFRFIGQSTKDSLPPPKLIELIRQKIKREEIFFSFEFFPPRTPQGAANLVGRLERMAQGKPLFIDITWHPAGDPTGDRETSSITIASTALNFCGLDTMLHMTCVGATHDSIVTALKKAKRLGIRNILALKGDIPDNLNFESAFNSEDFRYAVDLVKFIREEFGDYFTICVSGYPHGHPDSISYEDDIKYLKEKVDAGADFIITQLFFENSVFFKFLEDCRKIGISVPIIPGILPIQVYIR</sequence>
<comment type="similarity">
    <text evidence="3">Belongs to the methylenetetrahydrofolate reductase family.</text>
</comment>
<evidence type="ECO:0000256" key="4">
    <source>
        <dbReference type="ARBA" id="ARBA00022630"/>
    </source>
</evidence>
<evidence type="ECO:0000256" key="1">
    <source>
        <dbReference type="ARBA" id="ARBA00001974"/>
    </source>
</evidence>
<comment type="pathway">
    <text evidence="2 7">One-carbon metabolism; tetrahydrofolate interconversion.</text>
</comment>
<keyword evidence="10" id="KW-1185">Reference proteome</keyword>
<reference evidence="9 10" key="1">
    <citation type="journal article" date="2023" name="BMC Biol.">
        <title>The compact genome of the sponge Oopsacas minuta (Hexactinellida) is lacking key metazoan core genes.</title>
        <authorList>
            <person name="Santini S."/>
            <person name="Schenkelaars Q."/>
            <person name="Jourda C."/>
            <person name="Duchesne M."/>
            <person name="Belahbib H."/>
            <person name="Rocher C."/>
            <person name="Selva M."/>
            <person name="Riesgo A."/>
            <person name="Vervoort M."/>
            <person name="Leys S.P."/>
            <person name="Kodjabachian L."/>
            <person name="Le Bivic A."/>
            <person name="Borchiellini C."/>
            <person name="Claverie J.M."/>
            <person name="Renard E."/>
        </authorList>
    </citation>
    <scope>NUCLEOTIDE SEQUENCE [LARGE SCALE GENOMIC DNA]</scope>
    <source>
        <strain evidence="9">SPO-2</strain>
    </source>
</reference>
<comment type="caution">
    <text evidence="9">The sequence shown here is derived from an EMBL/GenBank/DDBJ whole genome shotgun (WGS) entry which is preliminary data.</text>
</comment>
<dbReference type="PANTHER" id="PTHR45754:SF3">
    <property type="entry name" value="METHYLENETETRAHYDROFOLATE REDUCTASE (NADPH)"/>
    <property type="match status" value="1"/>
</dbReference>
<dbReference type="GO" id="GO:0009086">
    <property type="term" value="P:methionine biosynthetic process"/>
    <property type="evidence" value="ECO:0007669"/>
    <property type="project" value="TreeGrafter"/>
</dbReference>
<proteinExistence type="inferred from homology"/>
<gene>
    <name evidence="9" type="ORF">LOD99_3735</name>
</gene>
<keyword evidence="6" id="KW-0560">Oxidoreductase</keyword>
<keyword evidence="4" id="KW-0285">Flavoprotein</keyword>
<dbReference type="InterPro" id="IPR029041">
    <property type="entry name" value="FAD-linked_oxidoreductase-like"/>
</dbReference>
<feature type="region of interest" description="Disordered" evidence="8">
    <location>
        <begin position="1"/>
        <end position="20"/>
    </location>
</feature>
<evidence type="ECO:0000313" key="10">
    <source>
        <dbReference type="Proteomes" id="UP001165289"/>
    </source>
</evidence>
<comment type="cofactor">
    <cofactor evidence="1">
        <name>FAD</name>
        <dbReference type="ChEBI" id="CHEBI:57692"/>
    </cofactor>
</comment>
<evidence type="ECO:0000256" key="8">
    <source>
        <dbReference type="SAM" id="MobiDB-lite"/>
    </source>
</evidence>
<accession>A0AAV7JXL6</accession>
<dbReference type="PANTHER" id="PTHR45754">
    <property type="entry name" value="METHYLENETETRAHYDROFOLATE REDUCTASE"/>
    <property type="match status" value="1"/>
</dbReference>
<dbReference type="InterPro" id="IPR003171">
    <property type="entry name" value="Mehydrof_redctse-like"/>
</dbReference>
<evidence type="ECO:0000256" key="3">
    <source>
        <dbReference type="ARBA" id="ARBA00006743"/>
    </source>
</evidence>
<evidence type="ECO:0000256" key="5">
    <source>
        <dbReference type="ARBA" id="ARBA00022827"/>
    </source>
</evidence>
<dbReference type="GO" id="GO:0004489">
    <property type="term" value="F:methylenetetrahydrofolate reductase [NAD(P)H] activity"/>
    <property type="evidence" value="ECO:0007669"/>
    <property type="project" value="InterPro"/>
</dbReference>
<evidence type="ECO:0000256" key="6">
    <source>
        <dbReference type="ARBA" id="ARBA00023002"/>
    </source>
</evidence>
<dbReference type="CDD" id="cd00537">
    <property type="entry name" value="MTHFR"/>
    <property type="match status" value="1"/>
</dbReference>
<keyword evidence="5" id="KW-0274">FAD</keyword>
<dbReference type="Gene3D" id="3.20.20.220">
    <property type="match status" value="1"/>
</dbReference>
<evidence type="ECO:0008006" key="11">
    <source>
        <dbReference type="Google" id="ProtNLM"/>
    </source>
</evidence>